<dbReference type="EMBL" id="JALNTZ010000002">
    <property type="protein sequence ID" value="KAJ3660920.1"/>
    <property type="molecule type" value="Genomic_DNA"/>
</dbReference>
<dbReference type="Gene3D" id="3.30.420.10">
    <property type="entry name" value="Ribonuclease H-like superfamily/Ribonuclease H"/>
    <property type="match status" value="1"/>
</dbReference>
<dbReference type="Proteomes" id="UP001168821">
    <property type="component" value="Unassembled WGS sequence"/>
</dbReference>
<gene>
    <name evidence="9" type="ORF">Zmor_005347</name>
</gene>
<evidence type="ECO:0000256" key="7">
    <source>
        <dbReference type="ARBA" id="ARBA00025769"/>
    </source>
</evidence>
<dbReference type="InterPro" id="IPR012337">
    <property type="entry name" value="RNaseH-like_sf"/>
</dbReference>
<protein>
    <recommendedName>
        <fullName evidence="8">Exonuclease domain-containing protein</fullName>
    </recommendedName>
</protein>
<evidence type="ECO:0000313" key="9">
    <source>
        <dbReference type="EMBL" id="KAJ3660920.1"/>
    </source>
</evidence>
<dbReference type="Pfam" id="PF00929">
    <property type="entry name" value="RNase_T"/>
    <property type="match status" value="1"/>
</dbReference>
<dbReference type="CDD" id="cd06136">
    <property type="entry name" value="TREX1_2"/>
    <property type="match status" value="1"/>
</dbReference>
<dbReference type="GO" id="GO:0005737">
    <property type="term" value="C:cytoplasm"/>
    <property type="evidence" value="ECO:0007669"/>
    <property type="project" value="TreeGrafter"/>
</dbReference>
<dbReference type="GO" id="GO:0003676">
    <property type="term" value="F:nucleic acid binding"/>
    <property type="evidence" value="ECO:0007669"/>
    <property type="project" value="InterPro"/>
</dbReference>
<evidence type="ECO:0000256" key="2">
    <source>
        <dbReference type="ARBA" id="ARBA00022722"/>
    </source>
</evidence>
<dbReference type="PANTHER" id="PTHR13058:SF19">
    <property type="entry name" value="LD40940P"/>
    <property type="match status" value="1"/>
</dbReference>
<evidence type="ECO:0000313" key="10">
    <source>
        <dbReference type="Proteomes" id="UP001168821"/>
    </source>
</evidence>
<dbReference type="PANTHER" id="PTHR13058">
    <property type="entry name" value="THREE PRIME REPAIR EXONUCLEASE 1, 2"/>
    <property type="match status" value="1"/>
</dbReference>
<comment type="cofactor">
    <cofactor evidence="1">
        <name>Mg(2+)</name>
        <dbReference type="ChEBI" id="CHEBI:18420"/>
    </cofactor>
</comment>
<evidence type="ECO:0000259" key="8">
    <source>
        <dbReference type="SMART" id="SM00479"/>
    </source>
</evidence>
<dbReference type="AlphaFoldDB" id="A0AA38MKK0"/>
<name>A0AA38MKK0_9CUCU</name>
<keyword evidence="5" id="KW-0269">Exonuclease</keyword>
<dbReference type="GO" id="GO:0006308">
    <property type="term" value="P:DNA catabolic process"/>
    <property type="evidence" value="ECO:0007669"/>
    <property type="project" value="TreeGrafter"/>
</dbReference>
<reference evidence="9" key="1">
    <citation type="journal article" date="2023" name="G3 (Bethesda)">
        <title>Whole genome assemblies of Zophobas morio and Tenebrio molitor.</title>
        <authorList>
            <person name="Kaur S."/>
            <person name="Stinson S.A."/>
            <person name="diCenzo G.C."/>
        </authorList>
    </citation>
    <scope>NUCLEOTIDE SEQUENCE</scope>
    <source>
        <strain evidence="9">QUZm001</strain>
    </source>
</reference>
<dbReference type="SUPFAM" id="SSF53098">
    <property type="entry name" value="Ribonuclease H-like"/>
    <property type="match status" value="1"/>
</dbReference>
<comment type="similarity">
    <text evidence="7">Belongs to the exonuclease superfamily. TREX family.</text>
</comment>
<evidence type="ECO:0000256" key="6">
    <source>
        <dbReference type="ARBA" id="ARBA00022842"/>
    </source>
</evidence>
<dbReference type="InterPro" id="IPR013520">
    <property type="entry name" value="Ribonucl_H"/>
</dbReference>
<keyword evidence="10" id="KW-1185">Reference proteome</keyword>
<organism evidence="9 10">
    <name type="scientific">Zophobas morio</name>
    <dbReference type="NCBI Taxonomy" id="2755281"/>
    <lineage>
        <taxon>Eukaryota</taxon>
        <taxon>Metazoa</taxon>
        <taxon>Ecdysozoa</taxon>
        <taxon>Arthropoda</taxon>
        <taxon>Hexapoda</taxon>
        <taxon>Insecta</taxon>
        <taxon>Pterygota</taxon>
        <taxon>Neoptera</taxon>
        <taxon>Endopterygota</taxon>
        <taxon>Coleoptera</taxon>
        <taxon>Polyphaga</taxon>
        <taxon>Cucujiformia</taxon>
        <taxon>Tenebrionidae</taxon>
        <taxon>Zophobas</taxon>
    </lineage>
</organism>
<dbReference type="InterPro" id="IPR040393">
    <property type="entry name" value="TREX1/2"/>
</dbReference>
<evidence type="ECO:0000256" key="3">
    <source>
        <dbReference type="ARBA" id="ARBA00022723"/>
    </source>
</evidence>
<keyword evidence="2" id="KW-0540">Nuclease</keyword>
<keyword evidence="4" id="KW-0378">Hydrolase</keyword>
<evidence type="ECO:0000256" key="1">
    <source>
        <dbReference type="ARBA" id="ARBA00001946"/>
    </source>
</evidence>
<sequence length="319" mass="36425">MLRSSHLCSYFHQLRTITSFNMPPIKTFVFLDLETTGLPHMEHNLTKITEFCAVAVQADHIELGCFPRVHNKLSFCFNPNKMITPESTDITGLSNDLLEHQGCFSSDVVDILNKWLNMNQKPICLVAHNGNRFDYPILRAEIEKTGNGLCENIMCVDSIEAFKNIDNNKKAVEEKPKQVPMEFSDNFDELLCQASKDFERELEQSRLTPVDVQKFNETTPKKQIISDQTQVQHNRSDPLVPLKRKYTSVRQFVSYKLGDVYTRLTSKQPLHVHEAEGDVMMLITCAATYGEKFVAYANENSVEFSDIPPMKPGKRIGTK</sequence>
<feature type="domain" description="Exonuclease" evidence="8">
    <location>
        <begin position="27"/>
        <end position="295"/>
    </location>
</feature>
<evidence type="ECO:0000256" key="5">
    <source>
        <dbReference type="ARBA" id="ARBA00022839"/>
    </source>
</evidence>
<keyword evidence="3" id="KW-0479">Metal-binding</keyword>
<proteinExistence type="inferred from homology"/>
<keyword evidence="6" id="KW-0460">Magnesium</keyword>
<dbReference type="GO" id="GO:0008296">
    <property type="term" value="F:3'-5'-DNA exonuclease activity"/>
    <property type="evidence" value="ECO:0007669"/>
    <property type="project" value="TreeGrafter"/>
</dbReference>
<comment type="caution">
    <text evidence="9">The sequence shown here is derived from an EMBL/GenBank/DDBJ whole genome shotgun (WGS) entry which is preliminary data.</text>
</comment>
<dbReference type="GO" id="GO:0046872">
    <property type="term" value="F:metal ion binding"/>
    <property type="evidence" value="ECO:0007669"/>
    <property type="project" value="UniProtKB-KW"/>
</dbReference>
<evidence type="ECO:0000256" key="4">
    <source>
        <dbReference type="ARBA" id="ARBA00022801"/>
    </source>
</evidence>
<accession>A0AA38MKK0</accession>
<dbReference type="SMART" id="SM00479">
    <property type="entry name" value="EXOIII"/>
    <property type="match status" value="1"/>
</dbReference>
<dbReference type="InterPro" id="IPR036397">
    <property type="entry name" value="RNaseH_sf"/>
</dbReference>